<dbReference type="EMBL" id="CP036349">
    <property type="protein sequence ID" value="QDV71874.1"/>
    <property type="molecule type" value="Genomic_DNA"/>
</dbReference>
<dbReference type="AlphaFoldDB" id="A0A518K236"/>
<protein>
    <submittedName>
        <fullName evidence="2">Uncharacterized protein</fullName>
    </submittedName>
</protein>
<dbReference type="KEGG" id="bmei:Spa11_00430"/>
<name>A0A518K236_9BACT</name>
<evidence type="ECO:0000256" key="1">
    <source>
        <dbReference type="SAM" id="Coils"/>
    </source>
</evidence>
<proteinExistence type="predicted"/>
<reference evidence="2 3" key="1">
    <citation type="submission" date="2019-02" db="EMBL/GenBank/DDBJ databases">
        <title>Deep-cultivation of Planctomycetes and their phenomic and genomic characterization uncovers novel biology.</title>
        <authorList>
            <person name="Wiegand S."/>
            <person name="Jogler M."/>
            <person name="Boedeker C."/>
            <person name="Pinto D."/>
            <person name="Vollmers J."/>
            <person name="Rivas-Marin E."/>
            <person name="Kohn T."/>
            <person name="Peeters S.H."/>
            <person name="Heuer A."/>
            <person name="Rast P."/>
            <person name="Oberbeckmann S."/>
            <person name="Bunk B."/>
            <person name="Jeske O."/>
            <person name="Meyerdierks A."/>
            <person name="Storesund J.E."/>
            <person name="Kallscheuer N."/>
            <person name="Luecker S."/>
            <person name="Lage O.M."/>
            <person name="Pohl T."/>
            <person name="Merkel B.J."/>
            <person name="Hornburger P."/>
            <person name="Mueller R.-W."/>
            <person name="Bruemmer F."/>
            <person name="Labrenz M."/>
            <person name="Spormann A.M."/>
            <person name="Op den Camp H."/>
            <person name="Overmann J."/>
            <person name="Amann R."/>
            <person name="Jetten M.S.M."/>
            <person name="Mascher T."/>
            <person name="Medema M.H."/>
            <person name="Devos D.P."/>
            <person name="Kaster A.-K."/>
            <person name="Ovreas L."/>
            <person name="Rohde M."/>
            <person name="Galperin M.Y."/>
            <person name="Jogler C."/>
        </authorList>
    </citation>
    <scope>NUCLEOTIDE SEQUENCE [LARGE SCALE GENOMIC DNA]</scope>
    <source>
        <strain evidence="2 3">Spa11</strain>
    </source>
</reference>
<sequence length="369" mass="40056">MLGETLGVQEGTMLRALLDRFDPPTDSKGIDELRRLVRFWNKELEEELAQAKLTAELVSEIQEFLRHADVDSSEDRDPNDVSTLRDEGVGLLDDVQDCFANCNAAFIDRFPHIASVRSFNVSPRLAVTVLKSVLKSALFLVAGEGAIVEASQYSAHTIAEDVPAQQGTAPSSDENLTSAEATCEDNAVTESGLLPSDDNKEAFRDAGSVEAPNANVLAAVLASAKKRDLIKAAASLSDDCIAMEEEVLRLEVAYRCFERSLPGLQLSGCTKKEAAKKVNAWLHSHSLSGAFSDASAETKDNIITALRELAHAMGGSYVLASDTGDQSPLVVSLQGDHDRHGKRRFRVVFEEGNGMRRYQGIPAIQLVLR</sequence>
<keyword evidence="3" id="KW-1185">Reference proteome</keyword>
<dbReference type="Proteomes" id="UP000316426">
    <property type="component" value="Chromosome"/>
</dbReference>
<evidence type="ECO:0000313" key="3">
    <source>
        <dbReference type="Proteomes" id="UP000316426"/>
    </source>
</evidence>
<organism evidence="2 3">
    <name type="scientific">Botrimarina mediterranea</name>
    <dbReference type="NCBI Taxonomy" id="2528022"/>
    <lineage>
        <taxon>Bacteria</taxon>
        <taxon>Pseudomonadati</taxon>
        <taxon>Planctomycetota</taxon>
        <taxon>Planctomycetia</taxon>
        <taxon>Pirellulales</taxon>
        <taxon>Lacipirellulaceae</taxon>
        <taxon>Botrimarina</taxon>
    </lineage>
</organism>
<keyword evidence="1" id="KW-0175">Coiled coil</keyword>
<accession>A0A518K236</accession>
<gene>
    <name evidence="2" type="ORF">Spa11_00430</name>
</gene>
<evidence type="ECO:0000313" key="2">
    <source>
        <dbReference type="EMBL" id="QDV71874.1"/>
    </source>
</evidence>
<feature type="coiled-coil region" evidence="1">
    <location>
        <begin position="30"/>
        <end position="61"/>
    </location>
</feature>